<evidence type="ECO:0000313" key="2">
    <source>
        <dbReference type="Proteomes" id="UP001597156"/>
    </source>
</evidence>
<sequence length="124" mass="14480">MAIKLDPEQLKELKQQLFVANRRSHFVIIMAISKKENTGVRMVTDWNNYLNMKSTNSDKFEFHVIRDILPITDNLVYWAVAQQNLHNAQIKGDQNEQVVDDLEYYTNKVMLENKVQTADTNGDH</sequence>
<dbReference type="EMBL" id="JBHTLH010000019">
    <property type="protein sequence ID" value="MFD1125391.1"/>
    <property type="molecule type" value="Genomic_DNA"/>
</dbReference>
<protein>
    <recommendedName>
        <fullName evidence="3">Phage protein</fullName>
    </recommendedName>
</protein>
<keyword evidence="2" id="KW-1185">Reference proteome</keyword>
<accession>A0ABW3PS57</accession>
<comment type="caution">
    <text evidence="1">The sequence shown here is derived from an EMBL/GenBank/DDBJ whole genome shotgun (WGS) entry which is preliminary data.</text>
</comment>
<evidence type="ECO:0000313" key="1">
    <source>
        <dbReference type="EMBL" id="MFD1125391.1"/>
    </source>
</evidence>
<dbReference type="RefSeq" id="WP_121978299.1">
    <property type="nucleotide sequence ID" value="NZ_JBHTLH010000019.1"/>
</dbReference>
<evidence type="ECO:0008006" key="3">
    <source>
        <dbReference type="Google" id="ProtNLM"/>
    </source>
</evidence>
<organism evidence="1 2">
    <name type="scientific">Lentilactobacillus raoultii</name>
    <dbReference type="NCBI Taxonomy" id="1987503"/>
    <lineage>
        <taxon>Bacteria</taxon>
        <taxon>Bacillati</taxon>
        <taxon>Bacillota</taxon>
        <taxon>Bacilli</taxon>
        <taxon>Lactobacillales</taxon>
        <taxon>Lactobacillaceae</taxon>
        <taxon>Lentilactobacillus</taxon>
    </lineage>
</organism>
<proteinExistence type="predicted"/>
<dbReference type="Proteomes" id="UP001597156">
    <property type="component" value="Unassembled WGS sequence"/>
</dbReference>
<gene>
    <name evidence="1" type="ORF">ACFQ22_08485</name>
</gene>
<reference evidence="2" key="1">
    <citation type="journal article" date="2019" name="Int. J. Syst. Evol. Microbiol.">
        <title>The Global Catalogue of Microorganisms (GCM) 10K type strain sequencing project: providing services to taxonomists for standard genome sequencing and annotation.</title>
        <authorList>
            <consortium name="The Broad Institute Genomics Platform"/>
            <consortium name="The Broad Institute Genome Sequencing Center for Infectious Disease"/>
            <person name="Wu L."/>
            <person name="Ma J."/>
        </authorList>
    </citation>
    <scope>NUCLEOTIDE SEQUENCE [LARGE SCALE GENOMIC DNA]</scope>
    <source>
        <strain evidence="2">CCUG 71848</strain>
    </source>
</reference>
<name>A0ABW3PS57_9LACO</name>